<protein>
    <submittedName>
        <fullName evidence="3">Hypothetical membrane protein</fullName>
    </submittedName>
</protein>
<feature type="transmembrane region" description="Helical" evidence="2">
    <location>
        <begin position="12"/>
        <end position="32"/>
    </location>
</feature>
<evidence type="ECO:0000313" key="3">
    <source>
        <dbReference type="EMBL" id="ABC78598.1"/>
    </source>
</evidence>
<gene>
    <name evidence="3" type="ORF">SYN_00290</name>
</gene>
<dbReference type="Proteomes" id="UP000001933">
    <property type="component" value="Chromosome"/>
</dbReference>
<dbReference type="HOGENOM" id="CLU_2002769_0_0_7"/>
<keyword evidence="2" id="KW-1133">Transmembrane helix</keyword>
<dbReference type="AlphaFoldDB" id="Q2LWY8"/>
<accession>Q2LWY8</accession>
<evidence type="ECO:0000256" key="2">
    <source>
        <dbReference type="SAM" id="Phobius"/>
    </source>
</evidence>
<proteinExistence type="predicted"/>
<organism evidence="3 4">
    <name type="scientific">Syntrophus aciditrophicus (strain SB)</name>
    <dbReference type="NCBI Taxonomy" id="56780"/>
    <lineage>
        <taxon>Bacteria</taxon>
        <taxon>Pseudomonadati</taxon>
        <taxon>Thermodesulfobacteriota</taxon>
        <taxon>Syntrophia</taxon>
        <taxon>Syntrophales</taxon>
        <taxon>Syntrophaceae</taxon>
        <taxon>Syntrophus</taxon>
    </lineage>
</organism>
<keyword evidence="2" id="KW-0472">Membrane</keyword>
<evidence type="ECO:0000313" key="4">
    <source>
        <dbReference type="Proteomes" id="UP000001933"/>
    </source>
</evidence>
<dbReference type="EMBL" id="CP000252">
    <property type="protein sequence ID" value="ABC78598.1"/>
    <property type="molecule type" value="Genomic_DNA"/>
</dbReference>
<dbReference type="RefSeq" id="WP_011418617.1">
    <property type="nucleotide sequence ID" value="NC_007759.1"/>
</dbReference>
<keyword evidence="2" id="KW-0812">Transmembrane</keyword>
<dbReference type="OrthoDB" id="9986962at2"/>
<dbReference type="KEGG" id="sat:SYN_00290"/>
<reference evidence="3 4" key="1">
    <citation type="journal article" date="2007" name="Proc. Natl. Acad. Sci. U.S.A.">
        <title>The genome of Syntrophus aciditrophicus: life at the thermodynamic limit of microbial growth.</title>
        <authorList>
            <person name="McInerney M.J."/>
            <person name="Rohlin L."/>
            <person name="Mouttaki H."/>
            <person name="Kim U."/>
            <person name="Krupp R.S."/>
            <person name="Rios-Hernandez L."/>
            <person name="Sieber J."/>
            <person name="Struchtemeyer C.G."/>
            <person name="Bhattacharyya A."/>
            <person name="Campbell J.W."/>
            <person name="Gunsalus R.P."/>
        </authorList>
    </citation>
    <scope>NUCLEOTIDE SEQUENCE [LARGE SCALE GENOMIC DNA]</scope>
    <source>
        <strain evidence="3 4">SB</strain>
    </source>
</reference>
<evidence type="ECO:0000256" key="1">
    <source>
        <dbReference type="SAM" id="MobiDB-lite"/>
    </source>
</evidence>
<keyword evidence="4" id="KW-1185">Reference proteome</keyword>
<feature type="region of interest" description="Disordered" evidence="1">
    <location>
        <begin position="42"/>
        <end position="124"/>
    </location>
</feature>
<name>Q2LWY8_SYNAS</name>
<feature type="compositionally biased region" description="Basic and acidic residues" evidence="1">
    <location>
        <begin position="103"/>
        <end position="124"/>
    </location>
</feature>
<sequence length="124" mass="13483">MNMESIDFERILKWVLIVLVTGFIAQFGKSLAKYVMEKVRAGRATEKMEPEAGAGPVPQRQLPALPSGGDSSESGQVEAVTTPVEAEEKTQAKLQKKALKAQAKQDKKAAKKLEKNGKAEGEKE</sequence>
<dbReference type="InParanoid" id="Q2LWY8"/>